<accession>A0AAV6SFB3</accession>
<dbReference type="AlphaFoldDB" id="A0AAV6SFB3"/>
<reference evidence="1 2" key="1">
    <citation type="journal article" date="2021" name="Sci. Rep.">
        <title>Chromosome anchoring in Senegalese sole (Solea senegalensis) reveals sex-associated markers and genome rearrangements in flatfish.</title>
        <authorList>
            <person name="Guerrero-Cozar I."/>
            <person name="Gomez-Garrido J."/>
            <person name="Berbel C."/>
            <person name="Martinez-Blanch J.F."/>
            <person name="Alioto T."/>
            <person name="Claros M.G."/>
            <person name="Gagnaire P.A."/>
            <person name="Manchado M."/>
        </authorList>
    </citation>
    <scope>NUCLEOTIDE SEQUENCE [LARGE SCALE GENOMIC DNA]</scope>
    <source>
        <strain evidence="1">Sse05_10M</strain>
    </source>
</reference>
<gene>
    <name evidence="1" type="ORF">JOB18_019120</name>
</gene>
<evidence type="ECO:0000313" key="1">
    <source>
        <dbReference type="EMBL" id="KAG7515943.1"/>
    </source>
</evidence>
<dbReference type="Proteomes" id="UP000693946">
    <property type="component" value="Linkage Group LG13"/>
</dbReference>
<protein>
    <submittedName>
        <fullName evidence="1">Uncharacterized protein</fullName>
    </submittedName>
</protein>
<name>A0AAV6SFB3_SOLSE</name>
<sequence length="65" mass="7425">MSPDPEVQINISHFETSRNVEEIKRNCDVRERRMAVGRSMDGRRTIKLVLCQSMFSLISAANVDS</sequence>
<dbReference type="EMBL" id="JAGKHQ010000005">
    <property type="protein sequence ID" value="KAG7515943.1"/>
    <property type="molecule type" value="Genomic_DNA"/>
</dbReference>
<comment type="caution">
    <text evidence="1">The sequence shown here is derived from an EMBL/GenBank/DDBJ whole genome shotgun (WGS) entry which is preliminary data.</text>
</comment>
<proteinExistence type="predicted"/>
<evidence type="ECO:0000313" key="2">
    <source>
        <dbReference type="Proteomes" id="UP000693946"/>
    </source>
</evidence>
<organism evidence="1 2">
    <name type="scientific">Solea senegalensis</name>
    <name type="common">Senegalese sole</name>
    <dbReference type="NCBI Taxonomy" id="28829"/>
    <lineage>
        <taxon>Eukaryota</taxon>
        <taxon>Metazoa</taxon>
        <taxon>Chordata</taxon>
        <taxon>Craniata</taxon>
        <taxon>Vertebrata</taxon>
        <taxon>Euteleostomi</taxon>
        <taxon>Actinopterygii</taxon>
        <taxon>Neopterygii</taxon>
        <taxon>Teleostei</taxon>
        <taxon>Neoteleostei</taxon>
        <taxon>Acanthomorphata</taxon>
        <taxon>Carangaria</taxon>
        <taxon>Pleuronectiformes</taxon>
        <taxon>Pleuronectoidei</taxon>
        <taxon>Soleidae</taxon>
        <taxon>Solea</taxon>
    </lineage>
</organism>
<keyword evidence="2" id="KW-1185">Reference proteome</keyword>